<dbReference type="EC" id="2.7.7.41" evidence="6 18"/>
<evidence type="ECO:0000256" key="7">
    <source>
        <dbReference type="ARBA" id="ARBA00019373"/>
    </source>
</evidence>
<feature type="region of interest" description="Disordered" evidence="19">
    <location>
        <begin position="1"/>
        <end position="24"/>
    </location>
</feature>
<keyword evidence="9" id="KW-0444">Lipid biosynthesis</keyword>
<evidence type="ECO:0000256" key="16">
    <source>
        <dbReference type="ARBA" id="ARBA00023209"/>
    </source>
</evidence>
<keyword evidence="13 20" id="KW-1133">Transmembrane helix</keyword>
<keyword evidence="11 18" id="KW-0812">Transmembrane</keyword>
<evidence type="ECO:0000256" key="14">
    <source>
        <dbReference type="ARBA" id="ARBA00023098"/>
    </source>
</evidence>
<organism evidence="21 22">
    <name type="scientific">Herbiconiux aconitum</name>
    <dbReference type="NCBI Taxonomy" id="2970913"/>
    <lineage>
        <taxon>Bacteria</taxon>
        <taxon>Bacillati</taxon>
        <taxon>Actinomycetota</taxon>
        <taxon>Actinomycetes</taxon>
        <taxon>Micrococcales</taxon>
        <taxon>Microbacteriaceae</taxon>
        <taxon>Herbiconiux</taxon>
    </lineage>
</organism>
<accession>A0ABT2GQZ9</accession>
<evidence type="ECO:0000256" key="9">
    <source>
        <dbReference type="ARBA" id="ARBA00022516"/>
    </source>
</evidence>
<protein>
    <recommendedName>
        <fullName evidence="7 18">Phosphatidate cytidylyltransferase</fullName>
        <ecNumber evidence="6 18">2.7.7.41</ecNumber>
    </recommendedName>
</protein>
<dbReference type="PANTHER" id="PTHR46382">
    <property type="entry name" value="PHOSPHATIDATE CYTIDYLYLTRANSFERASE"/>
    <property type="match status" value="1"/>
</dbReference>
<feature type="transmembrane region" description="Helical" evidence="20">
    <location>
        <begin position="76"/>
        <end position="96"/>
    </location>
</feature>
<reference evidence="21" key="1">
    <citation type="submission" date="2022-08" db="EMBL/GenBank/DDBJ databases">
        <authorList>
            <person name="Deng Y."/>
            <person name="Han X.-F."/>
            <person name="Zhang Y.-Q."/>
        </authorList>
    </citation>
    <scope>NUCLEOTIDE SEQUENCE</scope>
    <source>
        <strain evidence="21">CPCC 205763</strain>
    </source>
</reference>
<evidence type="ECO:0000256" key="13">
    <source>
        <dbReference type="ARBA" id="ARBA00022989"/>
    </source>
</evidence>
<dbReference type="Pfam" id="PF01148">
    <property type="entry name" value="CTP_transf_1"/>
    <property type="match status" value="1"/>
</dbReference>
<evidence type="ECO:0000313" key="21">
    <source>
        <dbReference type="EMBL" id="MCS5718613.1"/>
    </source>
</evidence>
<evidence type="ECO:0000256" key="19">
    <source>
        <dbReference type="SAM" id="MobiDB-lite"/>
    </source>
</evidence>
<name>A0ABT2GQZ9_9MICO</name>
<evidence type="ECO:0000313" key="22">
    <source>
        <dbReference type="Proteomes" id="UP001165584"/>
    </source>
</evidence>
<keyword evidence="14" id="KW-0443">Lipid metabolism</keyword>
<evidence type="ECO:0000256" key="2">
    <source>
        <dbReference type="ARBA" id="ARBA00004651"/>
    </source>
</evidence>
<evidence type="ECO:0000256" key="18">
    <source>
        <dbReference type="RuleBase" id="RU003938"/>
    </source>
</evidence>
<keyword evidence="16" id="KW-0594">Phospholipid biosynthesis</keyword>
<comment type="caution">
    <text evidence="21">The sequence shown here is derived from an EMBL/GenBank/DDBJ whole genome shotgun (WGS) entry which is preliminary data.</text>
</comment>
<evidence type="ECO:0000256" key="5">
    <source>
        <dbReference type="ARBA" id="ARBA00010185"/>
    </source>
</evidence>
<feature type="transmembrane region" description="Helical" evidence="20">
    <location>
        <begin position="103"/>
        <end position="122"/>
    </location>
</feature>
<evidence type="ECO:0000256" key="11">
    <source>
        <dbReference type="ARBA" id="ARBA00022692"/>
    </source>
</evidence>
<evidence type="ECO:0000256" key="3">
    <source>
        <dbReference type="ARBA" id="ARBA00005119"/>
    </source>
</evidence>
<keyword evidence="8" id="KW-1003">Cell membrane</keyword>
<feature type="transmembrane region" description="Helical" evidence="20">
    <location>
        <begin position="190"/>
        <end position="209"/>
    </location>
</feature>
<comment type="pathway">
    <text evidence="3 18">Phospholipid metabolism; CDP-diacylglycerol biosynthesis; CDP-diacylglycerol from sn-glycerol 3-phosphate: step 3/3.</text>
</comment>
<evidence type="ECO:0000256" key="6">
    <source>
        <dbReference type="ARBA" id="ARBA00012487"/>
    </source>
</evidence>
<feature type="transmembrane region" description="Helical" evidence="20">
    <location>
        <begin position="162"/>
        <end position="184"/>
    </location>
</feature>
<keyword evidence="22" id="KW-1185">Reference proteome</keyword>
<evidence type="ECO:0000256" key="4">
    <source>
        <dbReference type="ARBA" id="ARBA00005189"/>
    </source>
</evidence>
<evidence type="ECO:0000256" key="17">
    <source>
        <dbReference type="ARBA" id="ARBA00023264"/>
    </source>
</evidence>
<evidence type="ECO:0000256" key="1">
    <source>
        <dbReference type="ARBA" id="ARBA00001698"/>
    </source>
</evidence>
<feature type="transmembrane region" description="Helical" evidence="20">
    <location>
        <begin position="230"/>
        <end position="248"/>
    </location>
</feature>
<gene>
    <name evidence="21" type="ORF">N1027_10755</name>
</gene>
<dbReference type="RefSeq" id="WP_259507612.1">
    <property type="nucleotide sequence ID" value="NZ_JANLCM010000001.1"/>
</dbReference>
<comment type="similarity">
    <text evidence="5 18">Belongs to the CDS family.</text>
</comment>
<feature type="transmembrane region" description="Helical" evidence="20">
    <location>
        <begin position="52"/>
        <end position="70"/>
    </location>
</feature>
<dbReference type="Proteomes" id="UP001165584">
    <property type="component" value="Unassembled WGS sequence"/>
</dbReference>
<keyword evidence="15 20" id="KW-0472">Membrane</keyword>
<dbReference type="GO" id="GO:0016779">
    <property type="term" value="F:nucleotidyltransferase activity"/>
    <property type="evidence" value="ECO:0007669"/>
    <property type="project" value="UniProtKB-KW"/>
</dbReference>
<sequence>MSHASDPDPTRTPPSRRGRSLSRADIQAQVRARKEQFDEANEKITERSGRNLLSAIAIGLVLAAVMVFSLVVVKEIFMALAAVLVAFATLELATALKHAGIHVPRIPTVIAGVALVPAAYYWGAEGQWLVFLGGVVLVALWRVLEVAFIPPRPGFAGTVRDVAAATFVQVYVSFLASVSVLLLSKDGGQWWVLAFIVVVVLVDVGAYASGLNFGKHPMAPTISPKKTWEGLAGAVVVALIGGVLLAIFMLQQPWWFGLIFGAVIVITATVGDLCESLLKRDIGIKDMSSWLPGHGGILDRLDSILPSAAAAYVLWVIFAS</sequence>
<evidence type="ECO:0000256" key="15">
    <source>
        <dbReference type="ARBA" id="ARBA00023136"/>
    </source>
</evidence>
<comment type="pathway">
    <text evidence="4">Lipid metabolism.</text>
</comment>
<keyword evidence="10 18" id="KW-0808">Transferase</keyword>
<dbReference type="InterPro" id="IPR000374">
    <property type="entry name" value="PC_trans"/>
</dbReference>
<dbReference type="PANTHER" id="PTHR46382:SF1">
    <property type="entry name" value="PHOSPHATIDATE CYTIDYLYLTRANSFERASE"/>
    <property type="match status" value="1"/>
</dbReference>
<keyword evidence="12 18" id="KW-0548">Nucleotidyltransferase</keyword>
<feature type="transmembrane region" description="Helical" evidence="20">
    <location>
        <begin position="254"/>
        <end position="278"/>
    </location>
</feature>
<evidence type="ECO:0000256" key="10">
    <source>
        <dbReference type="ARBA" id="ARBA00022679"/>
    </source>
</evidence>
<dbReference type="EMBL" id="JANLCM010000001">
    <property type="protein sequence ID" value="MCS5718613.1"/>
    <property type="molecule type" value="Genomic_DNA"/>
</dbReference>
<comment type="catalytic activity">
    <reaction evidence="1 18">
        <text>a 1,2-diacyl-sn-glycero-3-phosphate + CTP + H(+) = a CDP-1,2-diacyl-sn-glycerol + diphosphate</text>
        <dbReference type="Rhea" id="RHEA:16229"/>
        <dbReference type="ChEBI" id="CHEBI:15378"/>
        <dbReference type="ChEBI" id="CHEBI:33019"/>
        <dbReference type="ChEBI" id="CHEBI:37563"/>
        <dbReference type="ChEBI" id="CHEBI:58332"/>
        <dbReference type="ChEBI" id="CHEBI:58608"/>
        <dbReference type="EC" id="2.7.7.41"/>
    </reaction>
</comment>
<evidence type="ECO:0000256" key="20">
    <source>
        <dbReference type="SAM" id="Phobius"/>
    </source>
</evidence>
<proteinExistence type="inferred from homology"/>
<evidence type="ECO:0000256" key="12">
    <source>
        <dbReference type="ARBA" id="ARBA00022695"/>
    </source>
</evidence>
<comment type="subcellular location">
    <subcellularLocation>
        <location evidence="2">Cell membrane</location>
        <topology evidence="2">Multi-pass membrane protein</topology>
    </subcellularLocation>
</comment>
<evidence type="ECO:0000256" key="8">
    <source>
        <dbReference type="ARBA" id="ARBA00022475"/>
    </source>
</evidence>
<keyword evidence="17" id="KW-1208">Phospholipid metabolism</keyword>
<dbReference type="PROSITE" id="PS01315">
    <property type="entry name" value="CDS"/>
    <property type="match status" value="1"/>
</dbReference>
<feature type="transmembrane region" description="Helical" evidence="20">
    <location>
        <begin position="128"/>
        <end position="150"/>
    </location>
</feature>